<evidence type="ECO:0000313" key="1">
    <source>
        <dbReference type="EMBL" id="QJR81658.1"/>
    </source>
</evidence>
<dbReference type="OrthoDB" id="283514at2"/>
<reference evidence="1 2" key="2">
    <citation type="submission" date="2020-04" db="EMBL/GenBank/DDBJ databases">
        <title>Complete genome sequence of Alteromonas pelagimontana 5.12T.</title>
        <authorList>
            <person name="Sinha R.K."/>
            <person name="Krishnan K.P."/>
            <person name="Kurian J.P."/>
        </authorList>
    </citation>
    <scope>NUCLEOTIDE SEQUENCE [LARGE SCALE GENOMIC DNA]</scope>
    <source>
        <strain evidence="1 2">5.12</strain>
    </source>
</reference>
<dbReference type="InterPro" id="IPR014988">
    <property type="entry name" value="Uncharacterised_YqcI/YcgG"/>
</dbReference>
<evidence type="ECO:0000313" key="2">
    <source>
        <dbReference type="Proteomes" id="UP000219285"/>
    </source>
</evidence>
<dbReference type="RefSeq" id="WP_075610777.1">
    <property type="nucleotide sequence ID" value="NZ_CP052766.1"/>
</dbReference>
<dbReference type="Proteomes" id="UP000219285">
    <property type="component" value="Chromosome"/>
</dbReference>
<accession>A0A6M4MFJ7</accession>
<keyword evidence="2" id="KW-1185">Reference proteome</keyword>
<protein>
    <submittedName>
        <fullName evidence="1">YqcI/YcgG family protein</fullName>
    </submittedName>
</protein>
<name>A0A6M4MFJ7_9ALTE</name>
<proteinExistence type="predicted"/>
<dbReference type="NCBIfam" id="NF041366">
    <property type="entry name" value="GntA_guanitoxin"/>
    <property type="match status" value="1"/>
</dbReference>
<organism evidence="1 2">
    <name type="scientific">Alteromonas pelagimontana</name>
    <dbReference type="NCBI Taxonomy" id="1858656"/>
    <lineage>
        <taxon>Bacteria</taxon>
        <taxon>Pseudomonadati</taxon>
        <taxon>Pseudomonadota</taxon>
        <taxon>Gammaproteobacteria</taxon>
        <taxon>Alteromonadales</taxon>
        <taxon>Alteromonadaceae</taxon>
        <taxon>Alteromonas/Salinimonas group</taxon>
        <taxon>Alteromonas</taxon>
    </lineage>
</organism>
<dbReference type="AlphaFoldDB" id="A0A6M4MFJ7"/>
<dbReference type="KEGG" id="apel:CA267_013220"/>
<dbReference type="PANTHER" id="PTHR40045:SF1">
    <property type="entry name" value="YQCI_YCGG FAMILY PROTEIN"/>
    <property type="match status" value="1"/>
</dbReference>
<dbReference type="Pfam" id="PF08892">
    <property type="entry name" value="YqcI_YcgG"/>
    <property type="match status" value="1"/>
</dbReference>
<sequence>MIEVQDNLEEQFKAFVSQQGFPCSGAKTALHRDQITVRQFDDIRCDKNNIDILVELYQFVEAFDINRHMYSSFICAFEQPDDLSEKQFERALWNKLQQLHDIDVKLHPWDRKVSNDPASENFSFSLGGKGFFIIGLNPNSQRRSRRFVAPAIVFNLHMQFDYLREKNKFENFRNHIRKKDAEFCGDRNSMLSNHGDESEVRQYSGRKLEPEWECPFKPRN</sequence>
<reference evidence="2" key="1">
    <citation type="submission" date="2014-12" db="EMBL/GenBank/DDBJ databases">
        <title>Complete genome sequence of a multi-drug resistant Klebsiella pneumoniae.</title>
        <authorList>
            <person name="Hua X."/>
            <person name="Chen Q."/>
            <person name="Li X."/>
            <person name="Feng Y."/>
            <person name="Ruan Z."/>
            <person name="Yu Y."/>
        </authorList>
    </citation>
    <scope>NUCLEOTIDE SEQUENCE [LARGE SCALE GENOMIC DNA]</scope>
    <source>
        <strain evidence="2">5.12</strain>
    </source>
</reference>
<gene>
    <name evidence="1" type="ORF">CA267_013220</name>
</gene>
<dbReference type="EMBL" id="CP052766">
    <property type="protein sequence ID" value="QJR81658.1"/>
    <property type="molecule type" value="Genomic_DNA"/>
</dbReference>
<dbReference type="PANTHER" id="PTHR40045">
    <property type="entry name" value="YCGG FAMILY PROTEIN"/>
    <property type="match status" value="1"/>
</dbReference>